<feature type="compositionally biased region" description="Basic and acidic residues" evidence="1">
    <location>
        <begin position="410"/>
        <end position="419"/>
    </location>
</feature>
<organism evidence="4 5">
    <name type="scientific">Eggerthella guodeyinii</name>
    <dbReference type="NCBI Taxonomy" id="2690837"/>
    <lineage>
        <taxon>Bacteria</taxon>
        <taxon>Bacillati</taxon>
        <taxon>Actinomycetota</taxon>
        <taxon>Coriobacteriia</taxon>
        <taxon>Eggerthellales</taxon>
        <taxon>Eggerthellaceae</taxon>
        <taxon>Eggerthella</taxon>
    </lineage>
</organism>
<dbReference type="RefSeq" id="WP_160942977.1">
    <property type="nucleotide sequence ID" value="NZ_CP063310.1"/>
</dbReference>
<feature type="compositionally biased region" description="Acidic residues" evidence="1">
    <location>
        <begin position="326"/>
        <end position="335"/>
    </location>
</feature>
<sequence>MGQSNTPKALALGVSLSLACGLLPGAAFAEEAPADDSASGSADAAPSGDAAKPAGYDKADFYSDSASASIARALISPLSRSSFGPVNLSDTMKYFARYESNQNYDQGLSWGDGYHAMGYYQFDNRYALKSFLVACYNYDSTKYSMFGWVANTDISGDLYDWDAGELTEVGKRLNDSWHTAYANNPTEFAGLQDSYAYENYYVPAENYLAGRGIDISNRSDAVKSLCWGLANLFGTSGWHKFVGGWSDGYVNGTYYDSYNYPGAGLTNDMTDEEFVTVLCDYVVAHVGEFYQGQPQYHEGWENRYRNEKAGYLEILRQSATEPEPPAAEEPEEPGEEPFPPADNDTLPPDTTTPPTDNDNPSNEPEDEPSNEPQEPEDTVPPADNGTDQGGSNDVVKPDDKEEGTTTPPTEDPKPEEGTKPDTTPPSEETTTPPDTTTGSDAPKEEEPTKEVVDKEETTLEEPSTAAQEPRDLPKSESTDQASENKQANGEAKTSSLTQTGDDTLKGPLGVALASAGVAAIAGAALATRRILK</sequence>
<feature type="domain" description="Type VI secretion system spike protein VgrG3-like C-terminal" evidence="3">
    <location>
        <begin position="162"/>
        <end position="308"/>
    </location>
</feature>
<feature type="compositionally biased region" description="Acidic residues" evidence="1">
    <location>
        <begin position="363"/>
        <end position="377"/>
    </location>
</feature>
<evidence type="ECO:0000313" key="5">
    <source>
        <dbReference type="Proteomes" id="UP000478463"/>
    </source>
</evidence>
<dbReference type="Proteomes" id="UP000478463">
    <property type="component" value="Chromosome"/>
</dbReference>
<reference evidence="4 5" key="1">
    <citation type="submission" date="2020-10" db="EMBL/GenBank/DDBJ databases">
        <title>Eggerthella sp. nov., isolated from human feces.</title>
        <authorList>
            <person name="Yajun G."/>
        </authorList>
    </citation>
    <scope>NUCLEOTIDE SEQUENCE [LARGE SCALE GENOMIC DNA]</scope>
    <source>
        <strain evidence="4 5">HF-1101</strain>
    </source>
</reference>
<dbReference type="Pfam" id="PF21277">
    <property type="entry name" value="T6SS_VgrG3-like_C"/>
    <property type="match status" value="1"/>
</dbReference>
<gene>
    <name evidence="4" type="ORF">GS424_004120</name>
</gene>
<feature type="compositionally biased region" description="Basic and acidic residues" evidence="1">
    <location>
        <begin position="441"/>
        <end position="457"/>
    </location>
</feature>
<feature type="chain" id="PRO_5043624485" description="Type VI secretion system spike protein VgrG3-like C-terminal domain-containing protein" evidence="2">
    <location>
        <begin position="30"/>
        <end position="532"/>
    </location>
</feature>
<feature type="region of interest" description="Disordered" evidence="1">
    <location>
        <begin position="319"/>
        <end position="507"/>
    </location>
</feature>
<name>A0A6L7IYD1_9ACTN</name>
<feature type="compositionally biased region" description="Low complexity" evidence="1">
    <location>
        <begin position="420"/>
        <end position="437"/>
    </location>
</feature>
<protein>
    <recommendedName>
        <fullName evidence="3">Type VI secretion system spike protein VgrG3-like C-terminal domain-containing protein</fullName>
    </recommendedName>
</protein>
<dbReference type="KEGG" id="egd:GS424_004120"/>
<dbReference type="AlphaFoldDB" id="A0A6L7IYD1"/>
<feature type="compositionally biased region" description="Basic and acidic residues" evidence="1">
    <location>
        <begin position="468"/>
        <end position="477"/>
    </location>
</feature>
<proteinExistence type="predicted"/>
<evidence type="ECO:0000313" key="4">
    <source>
        <dbReference type="EMBL" id="QOS69044.1"/>
    </source>
</evidence>
<dbReference type="EMBL" id="CP063310">
    <property type="protein sequence ID" value="QOS69044.1"/>
    <property type="molecule type" value="Genomic_DNA"/>
</dbReference>
<keyword evidence="2" id="KW-0732">Signal</keyword>
<accession>A0A6L7IYD1</accession>
<evidence type="ECO:0000256" key="2">
    <source>
        <dbReference type="SAM" id="SignalP"/>
    </source>
</evidence>
<evidence type="ECO:0000256" key="1">
    <source>
        <dbReference type="SAM" id="MobiDB-lite"/>
    </source>
</evidence>
<dbReference type="InterPro" id="IPR049073">
    <property type="entry name" value="T6SS_VgrG3-like_C"/>
</dbReference>
<feature type="signal peptide" evidence="2">
    <location>
        <begin position="1"/>
        <end position="29"/>
    </location>
</feature>
<feature type="compositionally biased region" description="Low complexity" evidence="1">
    <location>
        <begin position="341"/>
        <end position="362"/>
    </location>
</feature>
<evidence type="ECO:0000259" key="3">
    <source>
        <dbReference type="Pfam" id="PF21277"/>
    </source>
</evidence>
<feature type="compositionally biased region" description="Polar residues" evidence="1">
    <location>
        <begin position="478"/>
        <end position="501"/>
    </location>
</feature>